<comment type="caution">
    <text evidence="2">The sequence shown here is derived from an EMBL/GenBank/DDBJ whole genome shotgun (WGS) entry which is preliminary data.</text>
</comment>
<protein>
    <submittedName>
        <fullName evidence="2">Uncharacterized protein</fullName>
    </submittedName>
</protein>
<accession>A0A2A2KPC5</accession>
<feature type="transmembrane region" description="Helical" evidence="1">
    <location>
        <begin position="120"/>
        <end position="138"/>
    </location>
</feature>
<keyword evidence="1" id="KW-0472">Membrane</keyword>
<dbReference type="AlphaFoldDB" id="A0A2A2KPC5"/>
<evidence type="ECO:0000256" key="1">
    <source>
        <dbReference type="SAM" id="Phobius"/>
    </source>
</evidence>
<dbReference type="Proteomes" id="UP000218231">
    <property type="component" value="Unassembled WGS sequence"/>
</dbReference>
<keyword evidence="1" id="KW-1133">Transmembrane helix</keyword>
<gene>
    <name evidence="2" type="ORF">WR25_13642</name>
</gene>
<sequence length="147" mass="16703">MCYINEKLRIENVQSINEPEMAKNRKYNEADQDGFILASGNEGNININKDNSVTGITLSEIEMNAIVKDVMTVSSPICPERIEKLNSIAEFTFHMLSTKSCSPFGLRNCSTMVLYCLRKWLSVMSIITQFILLTHTLFDGTLTWGRR</sequence>
<evidence type="ECO:0000313" key="2">
    <source>
        <dbReference type="EMBL" id="PAV75826.1"/>
    </source>
</evidence>
<name>A0A2A2KPC5_9BILA</name>
<evidence type="ECO:0000313" key="3">
    <source>
        <dbReference type="Proteomes" id="UP000218231"/>
    </source>
</evidence>
<dbReference type="EMBL" id="LIAE01008035">
    <property type="protein sequence ID" value="PAV75826.1"/>
    <property type="molecule type" value="Genomic_DNA"/>
</dbReference>
<keyword evidence="1" id="KW-0812">Transmembrane</keyword>
<reference evidence="2 3" key="1">
    <citation type="journal article" date="2017" name="Curr. Biol.">
        <title>Genome architecture and evolution of a unichromosomal asexual nematode.</title>
        <authorList>
            <person name="Fradin H."/>
            <person name="Zegar C."/>
            <person name="Gutwein M."/>
            <person name="Lucas J."/>
            <person name="Kovtun M."/>
            <person name="Corcoran D."/>
            <person name="Baugh L.R."/>
            <person name="Kiontke K."/>
            <person name="Gunsalus K."/>
            <person name="Fitch D.H."/>
            <person name="Piano F."/>
        </authorList>
    </citation>
    <scope>NUCLEOTIDE SEQUENCE [LARGE SCALE GENOMIC DNA]</scope>
    <source>
        <strain evidence="2">PF1309</strain>
    </source>
</reference>
<keyword evidence="3" id="KW-1185">Reference proteome</keyword>
<organism evidence="2 3">
    <name type="scientific">Diploscapter pachys</name>
    <dbReference type="NCBI Taxonomy" id="2018661"/>
    <lineage>
        <taxon>Eukaryota</taxon>
        <taxon>Metazoa</taxon>
        <taxon>Ecdysozoa</taxon>
        <taxon>Nematoda</taxon>
        <taxon>Chromadorea</taxon>
        <taxon>Rhabditida</taxon>
        <taxon>Rhabditina</taxon>
        <taxon>Rhabditomorpha</taxon>
        <taxon>Rhabditoidea</taxon>
        <taxon>Rhabditidae</taxon>
        <taxon>Diploscapter</taxon>
    </lineage>
</organism>
<proteinExistence type="predicted"/>